<dbReference type="PANTHER" id="PTHR42893:SF9">
    <property type="entry name" value="PROTEIN DETOXIFICATION 46, CHLOROPLASTIC"/>
    <property type="match status" value="1"/>
</dbReference>
<dbReference type="PANTHER" id="PTHR42893">
    <property type="entry name" value="PROTEIN DETOXIFICATION 44, CHLOROPLASTIC-RELATED"/>
    <property type="match status" value="1"/>
</dbReference>
<gene>
    <name evidence="8" type="ORF">OIU84_014886</name>
</gene>
<dbReference type="EMBL" id="JAPFFJ010000018">
    <property type="protein sequence ID" value="KAJ6402869.1"/>
    <property type="molecule type" value="Genomic_DNA"/>
</dbReference>
<proteinExistence type="inferred from homology"/>
<protein>
    <recommendedName>
        <fullName evidence="10">MATE efflux family protein</fullName>
    </recommendedName>
</protein>
<organism evidence="8 9">
    <name type="scientific">Salix udensis</name>
    <dbReference type="NCBI Taxonomy" id="889485"/>
    <lineage>
        <taxon>Eukaryota</taxon>
        <taxon>Viridiplantae</taxon>
        <taxon>Streptophyta</taxon>
        <taxon>Embryophyta</taxon>
        <taxon>Tracheophyta</taxon>
        <taxon>Spermatophyta</taxon>
        <taxon>Magnoliopsida</taxon>
        <taxon>eudicotyledons</taxon>
        <taxon>Gunneridae</taxon>
        <taxon>Pentapetalae</taxon>
        <taxon>rosids</taxon>
        <taxon>fabids</taxon>
        <taxon>Malpighiales</taxon>
        <taxon>Salicaceae</taxon>
        <taxon>Saliceae</taxon>
        <taxon>Salix</taxon>
    </lineage>
</organism>
<keyword evidence="5 7" id="KW-0472">Membrane</keyword>
<evidence type="ECO:0000313" key="9">
    <source>
        <dbReference type="Proteomes" id="UP001162972"/>
    </source>
</evidence>
<evidence type="ECO:0000256" key="2">
    <source>
        <dbReference type="ARBA" id="ARBA00010199"/>
    </source>
</evidence>
<accession>A0AAD6NRX6</accession>
<evidence type="ECO:0000256" key="1">
    <source>
        <dbReference type="ARBA" id="ARBA00004141"/>
    </source>
</evidence>
<dbReference type="GO" id="GO:0016020">
    <property type="term" value="C:membrane"/>
    <property type="evidence" value="ECO:0007669"/>
    <property type="project" value="UniProtKB-SubCell"/>
</dbReference>
<reference evidence="8 9" key="1">
    <citation type="journal article" date="2023" name="Int. J. Mol. Sci.">
        <title>De Novo Assembly and Annotation of 11 Diverse Shrub Willow (Salix) Genomes Reveals Novel Gene Organization in Sex-Linked Regions.</title>
        <authorList>
            <person name="Hyden B."/>
            <person name="Feng K."/>
            <person name="Yates T.B."/>
            <person name="Jawdy S."/>
            <person name="Cereghino C."/>
            <person name="Smart L.B."/>
            <person name="Muchero W."/>
        </authorList>
    </citation>
    <scope>NUCLEOTIDE SEQUENCE [LARGE SCALE GENOMIC DNA]</scope>
    <source>
        <tissue evidence="8">Shoot tip</tissue>
    </source>
</reference>
<dbReference type="Proteomes" id="UP001162972">
    <property type="component" value="Chromosome 4"/>
</dbReference>
<comment type="subcellular location">
    <subcellularLocation>
        <location evidence="1">Membrane</location>
        <topology evidence="1">Multi-pass membrane protein</topology>
    </subcellularLocation>
</comment>
<evidence type="ECO:0000313" key="8">
    <source>
        <dbReference type="EMBL" id="KAJ6402869.1"/>
    </source>
</evidence>
<evidence type="ECO:0000256" key="7">
    <source>
        <dbReference type="SAM" id="Phobius"/>
    </source>
</evidence>
<feature type="region of interest" description="Disordered" evidence="6">
    <location>
        <begin position="18"/>
        <end position="39"/>
    </location>
</feature>
<feature type="compositionally biased region" description="Polar residues" evidence="6">
    <location>
        <begin position="18"/>
        <end position="32"/>
    </location>
</feature>
<sequence length="127" mass="13947">MKQRIKLATCCSNHRQEPISNNDGISNPSVSNFKEEEEERKMEGLEKQSIWEQMKEIVMFTGPATGLWLCGPLMSLIDTAVIGQGSSLELAALGPGTVICDYTSYVFMFLSIATSNLVATSLARQVL</sequence>
<dbReference type="InterPro" id="IPR044644">
    <property type="entry name" value="DinF-like"/>
</dbReference>
<keyword evidence="9" id="KW-1185">Reference proteome</keyword>
<evidence type="ECO:0000256" key="6">
    <source>
        <dbReference type="SAM" id="MobiDB-lite"/>
    </source>
</evidence>
<feature type="transmembrane region" description="Helical" evidence="7">
    <location>
        <begin position="57"/>
        <end position="82"/>
    </location>
</feature>
<feature type="transmembrane region" description="Helical" evidence="7">
    <location>
        <begin position="102"/>
        <end position="123"/>
    </location>
</feature>
<keyword evidence="3 7" id="KW-0812">Transmembrane</keyword>
<evidence type="ECO:0000256" key="5">
    <source>
        <dbReference type="ARBA" id="ARBA00023136"/>
    </source>
</evidence>
<evidence type="ECO:0008006" key="10">
    <source>
        <dbReference type="Google" id="ProtNLM"/>
    </source>
</evidence>
<comment type="similarity">
    <text evidence="2">Belongs to the multi antimicrobial extrusion (MATE) (TC 2.A.66.1) family.</text>
</comment>
<dbReference type="AlphaFoldDB" id="A0AAD6NRX6"/>
<keyword evidence="4 7" id="KW-1133">Transmembrane helix</keyword>
<evidence type="ECO:0000256" key="3">
    <source>
        <dbReference type="ARBA" id="ARBA00022692"/>
    </source>
</evidence>
<evidence type="ECO:0000256" key="4">
    <source>
        <dbReference type="ARBA" id="ARBA00022989"/>
    </source>
</evidence>
<name>A0AAD6NRX6_9ROSI</name>
<comment type="caution">
    <text evidence="8">The sequence shown here is derived from an EMBL/GenBank/DDBJ whole genome shotgun (WGS) entry which is preliminary data.</text>
</comment>